<keyword evidence="1" id="KW-0677">Repeat</keyword>
<evidence type="ECO:0000256" key="1">
    <source>
        <dbReference type="ARBA" id="ARBA00022737"/>
    </source>
</evidence>
<dbReference type="InterPro" id="IPR000504">
    <property type="entry name" value="RRM_dom"/>
</dbReference>
<keyword evidence="2 3" id="KW-0694">RNA-binding</keyword>
<keyword evidence="6" id="KW-1185">Reference proteome</keyword>
<evidence type="ECO:0000313" key="5">
    <source>
        <dbReference type="EMBL" id="KAK8882936.1"/>
    </source>
</evidence>
<dbReference type="Gene3D" id="3.30.70.330">
    <property type="match status" value="3"/>
</dbReference>
<dbReference type="InterPro" id="IPR035979">
    <property type="entry name" value="RBD_domain_sf"/>
</dbReference>
<dbReference type="PANTHER" id="PTHR24012">
    <property type="entry name" value="RNA BINDING PROTEIN"/>
    <property type="match status" value="1"/>
</dbReference>
<dbReference type="CDD" id="cd00590">
    <property type="entry name" value="RRM_SF"/>
    <property type="match status" value="2"/>
</dbReference>
<sequence>MTQAQSSTVYVADLPVSIDEFLRQLFQDLGVLESPDAVTIKTRIGRCGNPYSYAFIKFESHESAVKAIAVLNYTKINNEPIRLILADKETKLIVRQNQGCLFINNLDPDIEVSQLHDAFANFGEVISCKIPADIIKVTKPDGTKEKKPVSRGYGYVQFRNPDDAKQAMIVLKDASINGRPVEIQPFCRRQHQNPETTFRNLYVENLPEGYTDEDLENLFLEFGTPTSY</sequence>
<proteinExistence type="predicted"/>
<organism evidence="5 6">
    <name type="scientific">Tritrichomonas musculus</name>
    <dbReference type="NCBI Taxonomy" id="1915356"/>
    <lineage>
        <taxon>Eukaryota</taxon>
        <taxon>Metamonada</taxon>
        <taxon>Parabasalia</taxon>
        <taxon>Tritrichomonadida</taxon>
        <taxon>Tritrichomonadidae</taxon>
        <taxon>Tritrichomonas</taxon>
    </lineage>
</organism>
<accession>A0ABR2JWW4</accession>
<name>A0ABR2JWW4_9EUKA</name>
<dbReference type="PROSITE" id="PS50102">
    <property type="entry name" value="RRM"/>
    <property type="match status" value="2"/>
</dbReference>
<evidence type="ECO:0000256" key="2">
    <source>
        <dbReference type="ARBA" id="ARBA00022884"/>
    </source>
</evidence>
<protein>
    <recommendedName>
        <fullName evidence="4">RRM domain-containing protein</fullName>
    </recommendedName>
</protein>
<dbReference type="SMART" id="SM00360">
    <property type="entry name" value="RRM"/>
    <property type="match status" value="2"/>
</dbReference>
<feature type="domain" description="RRM" evidence="4">
    <location>
        <begin position="7"/>
        <end position="88"/>
    </location>
</feature>
<dbReference type="Pfam" id="PF00076">
    <property type="entry name" value="RRM_1"/>
    <property type="match status" value="3"/>
</dbReference>
<evidence type="ECO:0000256" key="3">
    <source>
        <dbReference type="PROSITE-ProRule" id="PRU00176"/>
    </source>
</evidence>
<gene>
    <name evidence="5" type="ORF">M9Y10_045582</name>
</gene>
<dbReference type="InterPro" id="IPR012677">
    <property type="entry name" value="Nucleotide-bd_a/b_plait_sf"/>
</dbReference>
<dbReference type="SUPFAM" id="SSF54928">
    <property type="entry name" value="RNA-binding domain, RBD"/>
    <property type="match status" value="2"/>
</dbReference>
<comment type="caution">
    <text evidence="5">The sequence shown here is derived from an EMBL/GenBank/DDBJ whole genome shotgun (WGS) entry which is preliminary data.</text>
</comment>
<feature type="domain" description="RRM" evidence="4">
    <location>
        <begin position="99"/>
        <end position="184"/>
    </location>
</feature>
<dbReference type="EMBL" id="JAPFFF010000009">
    <property type="protein sequence ID" value="KAK8882936.1"/>
    <property type="molecule type" value="Genomic_DNA"/>
</dbReference>
<dbReference type="Proteomes" id="UP001470230">
    <property type="component" value="Unassembled WGS sequence"/>
</dbReference>
<evidence type="ECO:0000313" key="6">
    <source>
        <dbReference type="Proteomes" id="UP001470230"/>
    </source>
</evidence>
<reference evidence="5 6" key="1">
    <citation type="submission" date="2024-04" db="EMBL/GenBank/DDBJ databases">
        <title>Tritrichomonas musculus Genome.</title>
        <authorList>
            <person name="Alves-Ferreira E."/>
            <person name="Grigg M."/>
            <person name="Lorenzi H."/>
            <person name="Galac M."/>
        </authorList>
    </citation>
    <scope>NUCLEOTIDE SEQUENCE [LARGE SCALE GENOMIC DNA]</scope>
    <source>
        <strain evidence="5 6">EAF2021</strain>
    </source>
</reference>
<evidence type="ECO:0000259" key="4">
    <source>
        <dbReference type="PROSITE" id="PS50102"/>
    </source>
</evidence>